<dbReference type="PROSITE" id="PS50043">
    <property type="entry name" value="HTH_LUXR_2"/>
    <property type="match status" value="1"/>
</dbReference>
<dbReference type="GO" id="GO:0000160">
    <property type="term" value="P:phosphorelay signal transduction system"/>
    <property type="evidence" value="ECO:0007669"/>
    <property type="project" value="InterPro"/>
</dbReference>
<dbReference type="PROSITE" id="PS50110">
    <property type="entry name" value="RESPONSE_REGULATORY"/>
    <property type="match status" value="1"/>
</dbReference>
<dbReference type="Gene3D" id="3.40.50.2300">
    <property type="match status" value="1"/>
</dbReference>
<proteinExistence type="predicted"/>
<keyword evidence="6" id="KW-1185">Reference proteome</keyword>
<dbReference type="CDD" id="cd06170">
    <property type="entry name" value="LuxR_C_like"/>
    <property type="match status" value="1"/>
</dbReference>
<keyword evidence="1" id="KW-0238">DNA-binding</keyword>
<dbReference type="GO" id="GO:0006355">
    <property type="term" value="P:regulation of DNA-templated transcription"/>
    <property type="evidence" value="ECO:0007669"/>
    <property type="project" value="InterPro"/>
</dbReference>
<dbReference type="Pfam" id="PF00196">
    <property type="entry name" value="GerE"/>
    <property type="match status" value="1"/>
</dbReference>
<dbReference type="PRINTS" id="PR00038">
    <property type="entry name" value="HTHLUXR"/>
</dbReference>
<dbReference type="SMART" id="SM00421">
    <property type="entry name" value="HTH_LUXR"/>
    <property type="match status" value="1"/>
</dbReference>
<evidence type="ECO:0000313" key="5">
    <source>
        <dbReference type="EMBL" id="ASN28020.1"/>
    </source>
</evidence>
<evidence type="ECO:0000256" key="2">
    <source>
        <dbReference type="PROSITE-ProRule" id="PRU00169"/>
    </source>
</evidence>
<dbReference type="InterPro" id="IPR000792">
    <property type="entry name" value="Tscrpt_reg_LuxR_C"/>
</dbReference>
<evidence type="ECO:0000259" key="3">
    <source>
        <dbReference type="PROSITE" id="PS50043"/>
    </source>
</evidence>
<evidence type="ECO:0000313" key="6">
    <source>
        <dbReference type="Proteomes" id="UP000031501"/>
    </source>
</evidence>
<dbReference type="GO" id="GO:0003677">
    <property type="term" value="F:DNA binding"/>
    <property type="evidence" value="ECO:0007669"/>
    <property type="project" value="UniProtKB-KW"/>
</dbReference>
<protein>
    <submittedName>
        <fullName evidence="5">Two-component system response regulator</fullName>
    </submittedName>
</protein>
<dbReference type="InterPro" id="IPR039420">
    <property type="entry name" value="WalR-like"/>
</dbReference>
<reference evidence="5 6" key="1">
    <citation type="submission" date="2017-07" db="EMBL/GenBank/DDBJ databases">
        <title>Genome sequence of Streptomyces pluripotens MUSC 137T.</title>
        <authorList>
            <person name="Ser H.-L."/>
            <person name="Lee L.-H."/>
        </authorList>
    </citation>
    <scope>NUCLEOTIDE SEQUENCE [LARGE SCALE GENOMIC DNA]</scope>
    <source>
        <strain evidence="5 6">MUSC 137</strain>
    </source>
</reference>
<dbReference type="AlphaFoldDB" id="A0A221P742"/>
<dbReference type="InterPro" id="IPR011006">
    <property type="entry name" value="CheY-like_superfamily"/>
</dbReference>
<dbReference type="Proteomes" id="UP000031501">
    <property type="component" value="Chromosome"/>
</dbReference>
<evidence type="ECO:0000256" key="1">
    <source>
        <dbReference type="ARBA" id="ARBA00023125"/>
    </source>
</evidence>
<dbReference type="InterPro" id="IPR001789">
    <property type="entry name" value="Sig_transdc_resp-reg_receiver"/>
</dbReference>
<comment type="caution">
    <text evidence="2">Lacks conserved residue(s) required for the propagation of feature annotation.</text>
</comment>
<dbReference type="SUPFAM" id="SSF52172">
    <property type="entry name" value="CheY-like"/>
    <property type="match status" value="1"/>
</dbReference>
<gene>
    <name evidence="5" type="ORF">LK07_32930</name>
</gene>
<dbReference type="EMBL" id="CP022433">
    <property type="protein sequence ID" value="ASN28020.1"/>
    <property type="molecule type" value="Genomic_DNA"/>
</dbReference>
<evidence type="ECO:0000259" key="4">
    <source>
        <dbReference type="PROSITE" id="PS50110"/>
    </source>
</evidence>
<name>A0A221P742_9ACTN</name>
<accession>A0A221P742</accession>
<dbReference type="PANTHER" id="PTHR43214">
    <property type="entry name" value="TWO-COMPONENT RESPONSE REGULATOR"/>
    <property type="match status" value="1"/>
</dbReference>
<dbReference type="SUPFAM" id="SSF46894">
    <property type="entry name" value="C-terminal effector domain of the bipartite response regulators"/>
    <property type="match status" value="1"/>
</dbReference>
<dbReference type="PANTHER" id="PTHR43214:SF42">
    <property type="entry name" value="TRANSCRIPTIONAL REGULATORY PROTEIN DESR"/>
    <property type="match status" value="1"/>
</dbReference>
<feature type="domain" description="HTH luxR-type" evidence="3">
    <location>
        <begin position="157"/>
        <end position="222"/>
    </location>
</feature>
<dbReference type="STRING" id="1355015.LK06_031730"/>
<organism evidence="5 6">
    <name type="scientific">Streptomyces pluripotens</name>
    <dbReference type="NCBI Taxonomy" id="1355015"/>
    <lineage>
        <taxon>Bacteria</taxon>
        <taxon>Bacillati</taxon>
        <taxon>Actinomycetota</taxon>
        <taxon>Actinomycetes</taxon>
        <taxon>Kitasatosporales</taxon>
        <taxon>Streptomycetaceae</taxon>
        <taxon>Streptomyces</taxon>
    </lineage>
</organism>
<dbReference type="InterPro" id="IPR016032">
    <property type="entry name" value="Sig_transdc_resp-reg_C-effctor"/>
</dbReference>
<feature type="domain" description="Response regulatory" evidence="4">
    <location>
        <begin position="26"/>
        <end position="142"/>
    </location>
</feature>
<sequence length="224" mass="23957">MSHPGWHTWPLDACFRVHGGTDMSIRIVVAGEHALSVEVMAKFLDTVADFSVVGAAKQRDELLPTVARLEPAVAVVETGTVDEDVLAILGQLRRTQPQCGVALISSQSSPNSTDQAIRAGVLSVVSLQVELPYLIGAIRGAAVGCLTMDPGLLVSQPVSLHCPLSAREADVLRLTASGASLKEIARDLYLAVGTVRNLASTAIRKLQARNRFDAARIAMEQRWL</sequence>